<accession>A0ABR0BGR2</accession>
<reference evidence="2 3" key="1">
    <citation type="journal article" date="2024" name="Microbiol. Resour. Announc.">
        <title>Genome annotations for the ascomycete fungi Trichoderma harzianum, Trichoderma aggressivum, and Purpureocillium lilacinum.</title>
        <authorList>
            <person name="Beijen E.P.W."/>
            <person name="Ohm R.A."/>
        </authorList>
    </citation>
    <scope>NUCLEOTIDE SEQUENCE [LARGE SCALE GENOMIC DNA]</scope>
    <source>
        <strain evidence="2 3">CBS 150709</strain>
    </source>
</reference>
<feature type="region of interest" description="Disordered" evidence="1">
    <location>
        <begin position="149"/>
        <end position="201"/>
    </location>
</feature>
<evidence type="ECO:0000256" key="1">
    <source>
        <dbReference type="SAM" id="MobiDB-lite"/>
    </source>
</evidence>
<dbReference type="EMBL" id="JAWRVI010000108">
    <property type="protein sequence ID" value="KAK4076910.1"/>
    <property type="molecule type" value="Genomic_DNA"/>
</dbReference>
<organism evidence="2 3">
    <name type="scientific">Purpureocillium lilacinum</name>
    <name type="common">Paecilomyces lilacinus</name>
    <dbReference type="NCBI Taxonomy" id="33203"/>
    <lineage>
        <taxon>Eukaryota</taxon>
        <taxon>Fungi</taxon>
        <taxon>Dikarya</taxon>
        <taxon>Ascomycota</taxon>
        <taxon>Pezizomycotina</taxon>
        <taxon>Sordariomycetes</taxon>
        <taxon>Hypocreomycetidae</taxon>
        <taxon>Hypocreales</taxon>
        <taxon>Ophiocordycipitaceae</taxon>
        <taxon>Purpureocillium</taxon>
    </lineage>
</organism>
<evidence type="ECO:0000313" key="3">
    <source>
        <dbReference type="Proteomes" id="UP001287286"/>
    </source>
</evidence>
<protein>
    <submittedName>
        <fullName evidence="2">Uncharacterized protein</fullName>
    </submittedName>
</protein>
<dbReference type="Proteomes" id="UP001287286">
    <property type="component" value="Unassembled WGS sequence"/>
</dbReference>
<comment type="caution">
    <text evidence="2">The sequence shown here is derived from an EMBL/GenBank/DDBJ whole genome shotgun (WGS) entry which is preliminary data.</text>
</comment>
<gene>
    <name evidence="2" type="ORF">Purlil1_12499</name>
</gene>
<name>A0ABR0BGR2_PURLI</name>
<evidence type="ECO:0000313" key="2">
    <source>
        <dbReference type="EMBL" id="KAK4076910.1"/>
    </source>
</evidence>
<sequence>MERRREQRDLHGVCAALLEAPSPGCLHLELAEPVARVPRLMAWWAWFVHVSVMHGPANASRVWLQAPPAPSTVRRALAFPSYLPSSPSRGRRGNKRIALSRSLLPVVVAQSIRARVGSHVVLHSSTAGPPISPAPRSLDISVQPAWPTLGGHIPPPSASSSTVSRQIGCPYSSPRSRRRLAQTDRDRQSPNPRAQPYPSPLRATLSRYLQHRRVVALTEGTIFVVPQEDIRVTQTRARPPVLHLSPTKTAIYTPHNPFWP</sequence>
<keyword evidence="3" id="KW-1185">Reference proteome</keyword>
<proteinExistence type="predicted"/>